<dbReference type="InterPro" id="IPR016167">
    <property type="entry name" value="FAD-bd_PCMH_sub1"/>
</dbReference>
<dbReference type="SUPFAM" id="SSF56176">
    <property type="entry name" value="FAD-binding/transporter-associated domain-like"/>
    <property type="match status" value="1"/>
</dbReference>
<dbReference type="GO" id="GO:0008720">
    <property type="term" value="F:D-lactate dehydrogenase (NAD+) activity"/>
    <property type="evidence" value="ECO:0007669"/>
    <property type="project" value="TreeGrafter"/>
</dbReference>
<dbReference type="GO" id="GO:1903457">
    <property type="term" value="P:lactate catabolic process"/>
    <property type="evidence" value="ECO:0007669"/>
    <property type="project" value="TreeGrafter"/>
</dbReference>
<dbReference type="InterPro" id="IPR004113">
    <property type="entry name" value="FAD-bd_oxidored_4_C"/>
</dbReference>
<dbReference type="Pfam" id="PF02913">
    <property type="entry name" value="FAD-oxidase_C"/>
    <property type="match status" value="1"/>
</dbReference>
<evidence type="ECO:0000256" key="1">
    <source>
        <dbReference type="ARBA" id="ARBA00001974"/>
    </source>
</evidence>
<keyword evidence="3" id="KW-0274">FAD</keyword>
<dbReference type="PROSITE" id="PS51387">
    <property type="entry name" value="FAD_PCMH"/>
    <property type="match status" value="1"/>
</dbReference>
<reference evidence="7 8" key="1">
    <citation type="submission" date="2019-09" db="EMBL/GenBank/DDBJ databases">
        <title>Characterisation of the sponge microbiome using genome-centric metagenomics.</title>
        <authorList>
            <person name="Engelberts J.P."/>
            <person name="Robbins S.J."/>
            <person name="De Goeij J.M."/>
            <person name="Aranda M."/>
            <person name="Bell S.C."/>
            <person name="Webster N.S."/>
        </authorList>
    </citation>
    <scope>NUCLEOTIDE SEQUENCE [LARGE SCALE GENOMIC DNA]</scope>
    <source>
        <strain evidence="7">SB0662_bin_43</strain>
    </source>
</reference>
<gene>
    <name evidence="7" type="ORF">F4X82_01190</name>
</gene>
<evidence type="ECO:0000256" key="5">
    <source>
        <dbReference type="SAM" id="Coils"/>
    </source>
</evidence>
<sequence>MKIGEQLESILEGDVSMDSKVLAEHSRDASLFRVAPRVVVFPRSSSDVQQVVRFVNRNKKAHSRLSITARSAGTDMSGGPLNDSIILSFTKYMNKLKMHKKTATVEPGLYHRDFEKQVYPRNLFMPSYPASKDLAAFGGLINNNSGGELTLRYGKTNRYVKKLKVVCADGNEYVFAPLHKKEREAKCRKNDFEGALYRKTYGLIQKHYDAICAARPNVSKNSAGYALWDVYDKKKDIFDLTQLIVGAQGTLGMVVEADIKLVPIPKHRRLAVLFLKEWDRIPEIVNALLPQDPESMEVFDDETLKLALRFFPEIASRTENQNIVKMAFQFMPEFLIGVRMMRLPKLVILVEIAEHTKKEAEKKLSALEEEMTAMKVIHRSFRTEEEAEKYWTIRRESFALLRKHVGNKRTAPFIDDIIVRPDVLPVVLPKVLSVLKQYSIKATLAGHAGDGNFHIIPLMNLEDPRERAKIPIVSEKVYDIVLQYGGSITAEHNDGLIRSPYLQKMYGKDMYKIFQEVKHIFDPKGIFNPRKKMSAGMEYAKTHIDHI</sequence>
<dbReference type="Gene3D" id="3.30.43.10">
    <property type="entry name" value="Uridine Diphospho-n-acetylenolpyruvylglucosamine Reductase, domain 2"/>
    <property type="match status" value="1"/>
</dbReference>
<protein>
    <submittedName>
        <fullName evidence="7">FAD-binding oxidoreductase</fullName>
    </submittedName>
</protein>
<dbReference type="Gene3D" id="1.10.45.10">
    <property type="entry name" value="Vanillyl-alcohol Oxidase, Chain A, domain 4"/>
    <property type="match status" value="1"/>
</dbReference>
<comment type="caution">
    <text evidence="7">The sequence shown here is derived from an EMBL/GenBank/DDBJ whole genome shotgun (WGS) entry which is preliminary data.</text>
</comment>
<dbReference type="PANTHER" id="PTHR11748">
    <property type="entry name" value="D-LACTATE DEHYDROGENASE"/>
    <property type="match status" value="1"/>
</dbReference>
<dbReference type="InterPro" id="IPR016169">
    <property type="entry name" value="FAD-bd_PCMH_sub2"/>
</dbReference>
<dbReference type="InterPro" id="IPR036318">
    <property type="entry name" value="FAD-bd_PCMH-like_sf"/>
</dbReference>
<dbReference type="InterPro" id="IPR016166">
    <property type="entry name" value="FAD-bd_PCMH"/>
</dbReference>
<evidence type="ECO:0000256" key="2">
    <source>
        <dbReference type="ARBA" id="ARBA00022630"/>
    </source>
</evidence>
<comment type="cofactor">
    <cofactor evidence="1">
        <name>FAD</name>
        <dbReference type="ChEBI" id="CHEBI:57692"/>
    </cofactor>
</comment>
<organism evidence="7 8">
    <name type="scientific">Candidatus Spechtbacteria bacterium SB0662_bin_43</name>
    <dbReference type="NCBI Taxonomy" id="2604897"/>
    <lineage>
        <taxon>Bacteria</taxon>
        <taxon>Candidatus Spechtiibacteriota</taxon>
    </lineage>
</organism>
<evidence type="ECO:0000313" key="7">
    <source>
        <dbReference type="EMBL" id="MYE38119.1"/>
    </source>
</evidence>
<keyword evidence="5" id="KW-0175">Coiled coil</keyword>
<keyword evidence="4" id="KW-0560">Oxidoreductase</keyword>
<evidence type="ECO:0000259" key="6">
    <source>
        <dbReference type="PROSITE" id="PS51387"/>
    </source>
</evidence>
<feature type="domain" description="FAD-binding PCMH-type" evidence="6">
    <location>
        <begin position="32"/>
        <end position="264"/>
    </location>
</feature>
<dbReference type="Pfam" id="PF01565">
    <property type="entry name" value="FAD_binding_4"/>
    <property type="match status" value="1"/>
</dbReference>
<evidence type="ECO:0000256" key="3">
    <source>
        <dbReference type="ARBA" id="ARBA00022827"/>
    </source>
</evidence>
<dbReference type="InterPro" id="IPR016171">
    <property type="entry name" value="Vanillyl_alc_oxidase_C-sub2"/>
</dbReference>
<dbReference type="GO" id="GO:0071949">
    <property type="term" value="F:FAD binding"/>
    <property type="evidence" value="ECO:0007669"/>
    <property type="project" value="InterPro"/>
</dbReference>
<dbReference type="InterPro" id="IPR016164">
    <property type="entry name" value="FAD-linked_Oxase-like_C"/>
</dbReference>
<dbReference type="Gene3D" id="3.30.70.2740">
    <property type="match status" value="1"/>
</dbReference>
<keyword evidence="2" id="KW-0285">Flavoprotein</keyword>
<proteinExistence type="predicted"/>
<dbReference type="Gene3D" id="3.30.465.10">
    <property type="match status" value="1"/>
</dbReference>
<accession>A0A845D9J5</accession>
<dbReference type="EMBL" id="VXOY01000010">
    <property type="protein sequence ID" value="MYE38119.1"/>
    <property type="molecule type" value="Genomic_DNA"/>
</dbReference>
<name>A0A845D9J5_9BACT</name>
<feature type="coiled-coil region" evidence="5">
    <location>
        <begin position="350"/>
        <end position="377"/>
    </location>
</feature>
<evidence type="ECO:0000256" key="4">
    <source>
        <dbReference type="ARBA" id="ARBA00023002"/>
    </source>
</evidence>
<dbReference type="InterPro" id="IPR006094">
    <property type="entry name" value="Oxid_FAD_bind_N"/>
</dbReference>
<dbReference type="Proteomes" id="UP000449092">
    <property type="component" value="Unassembled WGS sequence"/>
</dbReference>
<evidence type="ECO:0000313" key="8">
    <source>
        <dbReference type="Proteomes" id="UP000449092"/>
    </source>
</evidence>
<dbReference type="GO" id="GO:0004458">
    <property type="term" value="F:D-lactate dehydrogenase (cytochrome) activity"/>
    <property type="evidence" value="ECO:0007669"/>
    <property type="project" value="TreeGrafter"/>
</dbReference>
<dbReference type="AlphaFoldDB" id="A0A845D9J5"/>
<dbReference type="PANTHER" id="PTHR11748:SF119">
    <property type="entry name" value="D-2-HYDROXYGLUTARATE DEHYDROGENASE"/>
    <property type="match status" value="1"/>
</dbReference>
<dbReference type="SUPFAM" id="SSF55103">
    <property type="entry name" value="FAD-linked oxidases, C-terminal domain"/>
    <property type="match status" value="1"/>
</dbReference>